<dbReference type="PROSITE" id="PS00010">
    <property type="entry name" value="ASX_HYDROXYL"/>
    <property type="match status" value="1"/>
</dbReference>
<keyword evidence="5" id="KW-0430">Lectin</keyword>
<dbReference type="PANTHER" id="PTHR14789:SF8">
    <property type="entry name" value="C-TYPE LECTIN DOMAIN FAMILY 14 MEMBER A PRECURSOR-RELATED"/>
    <property type="match status" value="1"/>
</dbReference>
<evidence type="ECO:0000256" key="7">
    <source>
        <dbReference type="ARBA" id="ARBA00023136"/>
    </source>
</evidence>
<comment type="caution">
    <text evidence="9">Lacks conserved residue(s) required for the propagation of feature annotation.</text>
</comment>
<keyword evidence="9" id="KW-0245">EGF-like domain</keyword>
<evidence type="ECO:0000259" key="12">
    <source>
        <dbReference type="PROSITE" id="PS50026"/>
    </source>
</evidence>
<feature type="compositionally biased region" description="Pro residues" evidence="10">
    <location>
        <begin position="220"/>
        <end position="246"/>
    </location>
</feature>
<dbReference type="InterPro" id="IPR001881">
    <property type="entry name" value="EGF-like_Ca-bd_dom"/>
</dbReference>
<reference evidence="14 15" key="1">
    <citation type="journal article" date="2021" name="Sci. Rep.">
        <title>Chromosome anchoring in Senegalese sole (Solea senegalensis) reveals sex-associated markers and genome rearrangements in flatfish.</title>
        <authorList>
            <person name="Guerrero-Cozar I."/>
            <person name="Gomez-Garrido J."/>
            <person name="Berbel C."/>
            <person name="Martinez-Blanch J.F."/>
            <person name="Alioto T."/>
            <person name="Claros M.G."/>
            <person name="Gagnaire P.A."/>
            <person name="Manchado M."/>
        </authorList>
    </citation>
    <scope>NUCLEOTIDE SEQUENCE [LARGE SCALE GENOMIC DNA]</scope>
    <source>
        <strain evidence="14">Sse05_10M</strain>
    </source>
</reference>
<dbReference type="InterPro" id="IPR051505">
    <property type="entry name" value="C-type_lectin_domain"/>
</dbReference>
<evidence type="ECO:0000256" key="1">
    <source>
        <dbReference type="ARBA" id="ARBA00004479"/>
    </source>
</evidence>
<dbReference type="InterPro" id="IPR001304">
    <property type="entry name" value="C-type_lectin-like"/>
</dbReference>
<dbReference type="GO" id="GO:0030246">
    <property type="term" value="F:carbohydrate binding"/>
    <property type="evidence" value="ECO:0007669"/>
    <property type="project" value="UniProtKB-KW"/>
</dbReference>
<keyword evidence="7 11" id="KW-0472">Membrane</keyword>
<keyword evidence="6 11" id="KW-1133">Transmembrane helix</keyword>
<dbReference type="InterPro" id="IPR000742">
    <property type="entry name" value="EGF"/>
</dbReference>
<feature type="compositionally biased region" description="Basic and acidic residues" evidence="10">
    <location>
        <begin position="460"/>
        <end position="474"/>
    </location>
</feature>
<evidence type="ECO:0000313" key="15">
    <source>
        <dbReference type="Proteomes" id="UP000693946"/>
    </source>
</evidence>
<evidence type="ECO:0000256" key="6">
    <source>
        <dbReference type="ARBA" id="ARBA00022989"/>
    </source>
</evidence>
<dbReference type="InterPro" id="IPR018097">
    <property type="entry name" value="EGF_Ca-bd_CS"/>
</dbReference>
<evidence type="ECO:0000256" key="8">
    <source>
        <dbReference type="ARBA" id="ARBA00023157"/>
    </source>
</evidence>
<dbReference type="PROSITE" id="PS50041">
    <property type="entry name" value="C_TYPE_LECTIN_2"/>
    <property type="match status" value="1"/>
</dbReference>
<keyword evidence="15" id="KW-1185">Reference proteome</keyword>
<dbReference type="InterPro" id="IPR000152">
    <property type="entry name" value="EGF-type_Asp/Asn_hydroxyl_site"/>
</dbReference>
<dbReference type="PROSITE" id="PS01187">
    <property type="entry name" value="EGF_CA"/>
    <property type="match status" value="1"/>
</dbReference>
<evidence type="ECO:0000256" key="10">
    <source>
        <dbReference type="SAM" id="MobiDB-lite"/>
    </source>
</evidence>
<gene>
    <name evidence="14" type="ORF">JOB18_018663</name>
</gene>
<comment type="subcellular location">
    <subcellularLocation>
        <location evidence="1">Membrane</location>
        <topology evidence="1">Single-pass type I membrane protein</topology>
    </subcellularLocation>
</comment>
<feature type="domain" description="C-type lectin" evidence="13">
    <location>
        <begin position="77"/>
        <end position="206"/>
    </location>
</feature>
<feature type="region of interest" description="Disordered" evidence="10">
    <location>
        <begin position="460"/>
        <end position="486"/>
    </location>
</feature>
<dbReference type="AlphaFoldDB" id="A0AAV6PBL4"/>
<proteinExistence type="predicted"/>
<evidence type="ECO:0000259" key="13">
    <source>
        <dbReference type="PROSITE" id="PS50041"/>
    </source>
</evidence>
<dbReference type="Proteomes" id="UP000693946">
    <property type="component" value="Unassembled WGS sequence"/>
</dbReference>
<feature type="region of interest" description="Disordered" evidence="10">
    <location>
        <begin position="212"/>
        <end position="315"/>
    </location>
</feature>
<dbReference type="EMBL" id="JAGKHQ010001921">
    <property type="protein sequence ID" value="KAG7453332.1"/>
    <property type="molecule type" value="Genomic_DNA"/>
</dbReference>
<evidence type="ECO:0000256" key="11">
    <source>
        <dbReference type="SAM" id="Phobius"/>
    </source>
</evidence>
<dbReference type="PANTHER" id="PTHR14789">
    <property type="entry name" value="CHONDROLECTIN VARIANT CHODLFDELTAE"/>
    <property type="match status" value="1"/>
</dbReference>
<dbReference type="GO" id="GO:0016020">
    <property type="term" value="C:membrane"/>
    <property type="evidence" value="ECO:0007669"/>
    <property type="project" value="UniProtKB-SubCell"/>
</dbReference>
<keyword evidence="8" id="KW-1015">Disulfide bond</keyword>
<keyword evidence="14" id="KW-0675">Receptor</keyword>
<dbReference type="GO" id="GO:0005509">
    <property type="term" value="F:calcium ion binding"/>
    <property type="evidence" value="ECO:0007669"/>
    <property type="project" value="InterPro"/>
</dbReference>
<dbReference type="PROSITE" id="PS50026">
    <property type="entry name" value="EGF_3"/>
    <property type="match status" value="1"/>
</dbReference>
<keyword evidence="4" id="KW-0732">Signal</keyword>
<keyword evidence="2" id="KW-0597">Phosphoprotein</keyword>
<feature type="compositionally biased region" description="Low complexity" evidence="10">
    <location>
        <begin position="274"/>
        <end position="285"/>
    </location>
</feature>
<feature type="domain" description="EGF-like" evidence="12">
    <location>
        <begin position="371"/>
        <end position="405"/>
    </location>
</feature>
<evidence type="ECO:0000256" key="9">
    <source>
        <dbReference type="PROSITE-ProRule" id="PRU00076"/>
    </source>
</evidence>
<organism evidence="14 15">
    <name type="scientific">Solea senegalensis</name>
    <name type="common">Senegalese sole</name>
    <dbReference type="NCBI Taxonomy" id="28829"/>
    <lineage>
        <taxon>Eukaryota</taxon>
        <taxon>Metazoa</taxon>
        <taxon>Chordata</taxon>
        <taxon>Craniata</taxon>
        <taxon>Vertebrata</taxon>
        <taxon>Euteleostomi</taxon>
        <taxon>Actinopterygii</taxon>
        <taxon>Neopterygii</taxon>
        <taxon>Teleostei</taxon>
        <taxon>Neoteleostei</taxon>
        <taxon>Acanthomorphata</taxon>
        <taxon>Carangaria</taxon>
        <taxon>Pleuronectiformes</taxon>
        <taxon>Pleuronectoidei</taxon>
        <taxon>Soleidae</taxon>
        <taxon>Solea</taxon>
    </lineage>
</organism>
<accession>A0AAV6PBL4</accession>
<comment type="caution">
    <text evidence="14">The sequence shown here is derived from an EMBL/GenBank/DDBJ whole genome shotgun (WGS) entry which is preliminary data.</text>
</comment>
<dbReference type="SMART" id="SM00179">
    <property type="entry name" value="EGF_CA"/>
    <property type="match status" value="1"/>
</dbReference>
<sequence length="486" mass="52354">MPLFILKTDLTRVQSAALILQRRGEERSQDGGKRKDSVQDSMTSSVWVESGKMASWLRVVLVCVGLVACAKTSPPSYAVHRAALSFDQAVDRCSPGVLASLATEHEVDGVLRRIAESSPPQSEFTFWVGLKKAKNRCVVSTLPLRGFQWTEDGSEDSQVCRWAKEPQPTCTAVLCAALQGLSDGSGVTRWGLISVTCRNVHPFICKLRDSESTSGITFTPDPPQPEPSKPDPSQPDPSKPDLPQPEPSKSATLEPELPDSRTELLAPDPGPTSGPGSPSVFGSDPKPGSGPGMWSEMCQNPLVDGARSLSPDPDNSSRMLVECWSKVQLELYCRGRPALWRLLDDAPADLAAICQPCPDGFHKDASGTCVDVDECSGAPCRHTCLNTEGSYRCVCADEDGRRHDEGSSACVDMVTTEEGGSLSGILIPVLAAVAVLLVLVVVAAVTVKCCLMRRAKKHDTETSEKMPMKNRDGQDSFATTNEKRDM</sequence>
<dbReference type="CDD" id="cd00054">
    <property type="entry name" value="EGF_CA"/>
    <property type="match status" value="1"/>
</dbReference>
<keyword evidence="3 11" id="KW-0812">Transmembrane</keyword>
<evidence type="ECO:0000256" key="5">
    <source>
        <dbReference type="ARBA" id="ARBA00022734"/>
    </source>
</evidence>
<evidence type="ECO:0000313" key="14">
    <source>
        <dbReference type="EMBL" id="KAG7453332.1"/>
    </source>
</evidence>
<name>A0AAV6PBL4_SOLSE</name>
<evidence type="ECO:0000256" key="2">
    <source>
        <dbReference type="ARBA" id="ARBA00022553"/>
    </source>
</evidence>
<protein>
    <submittedName>
        <fullName evidence="14">Complement component C1q receptor-like</fullName>
    </submittedName>
</protein>
<evidence type="ECO:0000256" key="3">
    <source>
        <dbReference type="ARBA" id="ARBA00022692"/>
    </source>
</evidence>
<evidence type="ECO:0000256" key="4">
    <source>
        <dbReference type="ARBA" id="ARBA00022729"/>
    </source>
</evidence>
<feature type="transmembrane region" description="Helical" evidence="11">
    <location>
        <begin position="425"/>
        <end position="447"/>
    </location>
</feature>